<evidence type="ECO:0000313" key="1">
    <source>
        <dbReference type="EMBL" id="GMS85511.1"/>
    </source>
</evidence>
<feature type="non-terminal residue" evidence="1">
    <location>
        <position position="1"/>
    </location>
</feature>
<keyword evidence="2" id="KW-1185">Reference proteome</keyword>
<gene>
    <name evidence="1" type="ORF">PENTCL1PPCAC_7686</name>
</gene>
<protein>
    <submittedName>
        <fullName evidence="1">Uncharacterized protein</fullName>
    </submittedName>
</protein>
<dbReference type="AlphaFoldDB" id="A0AAV5SQ73"/>
<sequence length="117" mass="13218">IDSRRESIPFLAYEMSIPVERKALKRMPGRTVEDETIDLERRILEVLDVSEHFITVLCTCSVFIFASPFCQILRPVKTEFMIAGDYQFVGMRQPALSISSSNSAISSTDPNFVKSPV</sequence>
<name>A0AAV5SQ73_9BILA</name>
<proteinExistence type="predicted"/>
<comment type="caution">
    <text evidence="1">The sequence shown here is derived from an EMBL/GenBank/DDBJ whole genome shotgun (WGS) entry which is preliminary data.</text>
</comment>
<dbReference type="Proteomes" id="UP001432027">
    <property type="component" value="Unassembled WGS sequence"/>
</dbReference>
<evidence type="ECO:0000313" key="2">
    <source>
        <dbReference type="Proteomes" id="UP001432027"/>
    </source>
</evidence>
<accession>A0AAV5SQ73</accession>
<organism evidence="1 2">
    <name type="scientific">Pristionchus entomophagus</name>
    <dbReference type="NCBI Taxonomy" id="358040"/>
    <lineage>
        <taxon>Eukaryota</taxon>
        <taxon>Metazoa</taxon>
        <taxon>Ecdysozoa</taxon>
        <taxon>Nematoda</taxon>
        <taxon>Chromadorea</taxon>
        <taxon>Rhabditida</taxon>
        <taxon>Rhabditina</taxon>
        <taxon>Diplogasteromorpha</taxon>
        <taxon>Diplogasteroidea</taxon>
        <taxon>Neodiplogasteridae</taxon>
        <taxon>Pristionchus</taxon>
    </lineage>
</organism>
<reference evidence="1" key="1">
    <citation type="submission" date="2023-10" db="EMBL/GenBank/DDBJ databases">
        <title>Genome assembly of Pristionchus species.</title>
        <authorList>
            <person name="Yoshida K."/>
            <person name="Sommer R.J."/>
        </authorList>
    </citation>
    <scope>NUCLEOTIDE SEQUENCE</scope>
    <source>
        <strain evidence="1">RS0144</strain>
    </source>
</reference>
<dbReference type="EMBL" id="BTSX01000002">
    <property type="protein sequence ID" value="GMS85511.1"/>
    <property type="molecule type" value="Genomic_DNA"/>
</dbReference>